<dbReference type="InterPro" id="IPR002575">
    <property type="entry name" value="Aminoglycoside_PTrfase"/>
</dbReference>
<reference evidence="3" key="1">
    <citation type="journal article" date="2019" name="Int. J. Syst. Evol. Microbiol.">
        <title>The Global Catalogue of Microorganisms (GCM) 10K type strain sequencing project: providing services to taxonomists for standard genome sequencing and annotation.</title>
        <authorList>
            <consortium name="The Broad Institute Genomics Platform"/>
            <consortium name="The Broad Institute Genome Sequencing Center for Infectious Disease"/>
            <person name="Wu L."/>
            <person name="Ma J."/>
        </authorList>
    </citation>
    <scope>NUCLEOTIDE SEQUENCE [LARGE SCALE GENOMIC DNA]</scope>
    <source>
        <strain evidence="3">CCM 7427</strain>
    </source>
</reference>
<sequence length="321" mass="35670">MLGEPIAAEANLQAQPLTGGTEANEAVLYTVRYRDPAQRTLRVVVKSLSGRPAREAQVYAHLVQPYAAALAPRLLAVKRDGDQLFLVMEAVRPNRAWPWRDNAATVRLLHELGRFHARVEGRSVSMPGWDYDGELAESGQAAVHLLDQCRAAEELRPLVRHLTVLRRFAENAARLRRQLLVEAPFHGRPIHGDVHSGNALFRGSLPGRPVLFDWGRARHGSPLEDVSSVLQSLRQWEPEAMSAHDTLLRRYLSALGLDARLADGVRSAYWVAAACNLLSGALTVHLWHALEHGGNEQQKAQAIAMAHNCLRVVRRAHAWAF</sequence>
<evidence type="ECO:0000259" key="1">
    <source>
        <dbReference type="Pfam" id="PF01636"/>
    </source>
</evidence>
<accession>A0ABW5QPW7</accession>
<name>A0ABW5QPW7_9HYPH</name>
<feature type="domain" description="Aminoglycoside phosphotransferase" evidence="1">
    <location>
        <begin position="41"/>
        <end position="241"/>
    </location>
</feature>
<dbReference type="Gene3D" id="3.90.1200.10">
    <property type="match status" value="1"/>
</dbReference>
<dbReference type="Pfam" id="PF01636">
    <property type="entry name" value="APH"/>
    <property type="match status" value="1"/>
</dbReference>
<dbReference type="InterPro" id="IPR011009">
    <property type="entry name" value="Kinase-like_dom_sf"/>
</dbReference>
<comment type="caution">
    <text evidence="2">The sequence shown here is derived from an EMBL/GenBank/DDBJ whole genome shotgun (WGS) entry which is preliminary data.</text>
</comment>
<dbReference type="SUPFAM" id="SSF56112">
    <property type="entry name" value="Protein kinase-like (PK-like)"/>
    <property type="match status" value="1"/>
</dbReference>
<organism evidence="2 3">
    <name type="scientific">Devosia albogilva</name>
    <dbReference type="NCBI Taxonomy" id="429726"/>
    <lineage>
        <taxon>Bacteria</taxon>
        <taxon>Pseudomonadati</taxon>
        <taxon>Pseudomonadota</taxon>
        <taxon>Alphaproteobacteria</taxon>
        <taxon>Hyphomicrobiales</taxon>
        <taxon>Devosiaceae</taxon>
        <taxon>Devosia</taxon>
    </lineage>
</organism>
<dbReference type="Proteomes" id="UP001597521">
    <property type="component" value="Unassembled WGS sequence"/>
</dbReference>
<evidence type="ECO:0000313" key="3">
    <source>
        <dbReference type="Proteomes" id="UP001597521"/>
    </source>
</evidence>
<dbReference type="RefSeq" id="WP_386835402.1">
    <property type="nucleotide sequence ID" value="NZ_JBHUNP010000001.1"/>
</dbReference>
<evidence type="ECO:0000313" key="2">
    <source>
        <dbReference type="EMBL" id="MFD2649763.1"/>
    </source>
</evidence>
<keyword evidence="3" id="KW-1185">Reference proteome</keyword>
<gene>
    <name evidence="2" type="ORF">ACFSX5_18405</name>
</gene>
<protein>
    <submittedName>
        <fullName evidence="2">Phosphotransferase family protein</fullName>
    </submittedName>
</protein>
<dbReference type="EMBL" id="JBHUNP010000001">
    <property type="protein sequence ID" value="MFD2649763.1"/>
    <property type="molecule type" value="Genomic_DNA"/>
</dbReference>
<proteinExistence type="predicted"/>